<dbReference type="EMBL" id="KV878137">
    <property type="protein sequence ID" value="OJJ07642.1"/>
    <property type="molecule type" value="Genomic_DNA"/>
</dbReference>
<dbReference type="OrthoDB" id="2593732at2759"/>
<feature type="compositionally biased region" description="Low complexity" evidence="6">
    <location>
        <begin position="10"/>
        <end position="22"/>
    </location>
</feature>
<keyword evidence="2" id="KW-0805">Transcription regulation</keyword>
<reference evidence="9" key="1">
    <citation type="journal article" date="2017" name="Genome Biol.">
        <title>Comparative genomics reveals high biological diversity and specific adaptations in the industrially and medically important fungal genus Aspergillus.</title>
        <authorList>
            <person name="de Vries R.P."/>
            <person name="Riley R."/>
            <person name="Wiebenga A."/>
            <person name="Aguilar-Osorio G."/>
            <person name="Amillis S."/>
            <person name="Uchima C.A."/>
            <person name="Anderluh G."/>
            <person name="Asadollahi M."/>
            <person name="Askin M."/>
            <person name="Barry K."/>
            <person name="Battaglia E."/>
            <person name="Bayram O."/>
            <person name="Benocci T."/>
            <person name="Braus-Stromeyer S.A."/>
            <person name="Caldana C."/>
            <person name="Canovas D."/>
            <person name="Cerqueira G.C."/>
            <person name="Chen F."/>
            <person name="Chen W."/>
            <person name="Choi C."/>
            <person name="Clum A."/>
            <person name="Dos Santos R.A."/>
            <person name="Damasio A.R."/>
            <person name="Diallinas G."/>
            <person name="Emri T."/>
            <person name="Fekete E."/>
            <person name="Flipphi M."/>
            <person name="Freyberg S."/>
            <person name="Gallo A."/>
            <person name="Gournas C."/>
            <person name="Habgood R."/>
            <person name="Hainaut M."/>
            <person name="Harispe M.L."/>
            <person name="Henrissat B."/>
            <person name="Hilden K.S."/>
            <person name="Hope R."/>
            <person name="Hossain A."/>
            <person name="Karabika E."/>
            <person name="Karaffa L."/>
            <person name="Karanyi Z."/>
            <person name="Krasevec N."/>
            <person name="Kuo A."/>
            <person name="Kusch H."/>
            <person name="LaButti K."/>
            <person name="Lagendijk E.L."/>
            <person name="Lapidus A."/>
            <person name="Levasseur A."/>
            <person name="Lindquist E."/>
            <person name="Lipzen A."/>
            <person name="Logrieco A.F."/>
            <person name="MacCabe A."/>
            <person name="Maekelae M.R."/>
            <person name="Malavazi I."/>
            <person name="Melin P."/>
            <person name="Meyer V."/>
            <person name="Mielnichuk N."/>
            <person name="Miskei M."/>
            <person name="Molnar A.P."/>
            <person name="Mule G."/>
            <person name="Ngan C.Y."/>
            <person name="Orejas M."/>
            <person name="Orosz E."/>
            <person name="Ouedraogo J.P."/>
            <person name="Overkamp K.M."/>
            <person name="Park H.-S."/>
            <person name="Perrone G."/>
            <person name="Piumi F."/>
            <person name="Punt P.J."/>
            <person name="Ram A.F."/>
            <person name="Ramon A."/>
            <person name="Rauscher S."/>
            <person name="Record E."/>
            <person name="Riano-Pachon D.M."/>
            <person name="Robert V."/>
            <person name="Roehrig J."/>
            <person name="Ruller R."/>
            <person name="Salamov A."/>
            <person name="Salih N.S."/>
            <person name="Samson R.A."/>
            <person name="Sandor E."/>
            <person name="Sanguinetti M."/>
            <person name="Schuetze T."/>
            <person name="Sepcic K."/>
            <person name="Shelest E."/>
            <person name="Sherlock G."/>
            <person name="Sophianopoulou V."/>
            <person name="Squina F.M."/>
            <person name="Sun H."/>
            <person name="Susca A."/>
            <person name="Todd R.B."/>
            <person name="Tsang A."/>
            <person name="Unkles S.E."/>
            <person name="van de Wiele N."/>
            <person name="van Rossen-Uffink D."/>
            <person name="Oliveira J.V."/>
            <person name="Vesth T.C."/>
            <person name="Visser J."/>
            <person name="Yu J.-H."/>
            <person name="Zhou M."/>
            <person name="Andersen M.R."/>
            <person name="Archer D.B."/>
            <person name="Baker S.E."/>
            <person name="Benoit I."/>
            <person name="Brakhage A.A."/>
            <person name="Braus G.H."/>
            <person name="Fischer R."/>
            <person name="Frisvad J.C."/>
            <person name="Goldman G.H."/>
            <person name="Houbraken J."/>
            <person name="Oakley B."/>
            <person name="Pocsi I."/>
            <person name="Scazzocchio C."/>
            <person name="Seiboth B."/>
            <person name="vanKuyk P.A."/>
            <person name="Wortman J."/>
            <person name="Dyer P.S."/>
            <person name="Grigoriev I.V."/>
        </authorList>
    </citation>
    <scope>NUCLEOTIDE SEQUENCE [LARGE SCALE GENOMIC DNA]</scope>
    <source>
        <strain evidence="9">CBS 583.65</strain>
    </source>
</reference>
<dbReference type="CDD" id="cd00067">
    <property type="entry name" value="GAL4"/>
    <property type="match status" value="1"/>
</dbReference>
<dbReference type="GO" id="GO:0000981">
    <property type="term" value="F:DNA-binding transcription factor activity, RNA polymerase II-specific"/>
    <property type="evidence" value="ECO:0007669"/>
    <property type="project" value="InterPro"/>
</dbReference>
<evidence type="ECO:0000313" key="9">
    <source>
        <dbReference type="Proteomes" id="UP000184073"/>
    </source>
</evidence>
<evidence type="ECO:0000313" key="8">
    <source>
        <dbReference type="EMBL" id="OJJ07642.1"/>
    </source>
</evidence>
<protein>
    <recommendedName>
        <fullName evidence="7">Zn(2)-C6 fungal-type domain-containing protein</fullName>
    </recommendedName>
</protein>
<evidence type="ECO:0000256" key="4">
    <source>
        <dbReference type="ARBA" id="ARBA00023163"/>
    </source>
</evidence>
<dbReference type="InterPro" id="IPR001138">
    <property type="entry name" value="Zn2Cys6_DnaBD"/>
</dbReference>
<feature type="region of interest" description="Disordered" evidence="6">
    <location>
        <begin position="596"/>
        <end position="624"/>
    </location>
</feature>
<dbReference type="AlphaFoldDB" id="A0A1L9Q1R9"/>
<accession>A0A1L9Q1R9</accession>
<keyword evidence="5" id="KW-0539">Nucleus</keyword>
<dbReference type="VEuPathDB" id="FungiDB:ASPVEDRAFT_371654"/>
<evidence type="ECO:0000256" key="3">
    <source>
        <dbReference type="ARBA" id="ARBA00023125"/>
    </source>
</evidence>
<dbReference type="SMART" id="SM00066">
    <property type="entry name" value="GAL4"/>
    <property type="match status" value="1"/>
</dbReference>
<dbReference type="Pfam" id="PF00172">
    <property type="entry name" value="Zn_clus"/>
    <property type="match status" value="1"/>
</dbReference>
<sequence length="624" mass="69248">MPPSSKSRRVPPAASASAASDAQKGRKNVGTACSACKARKLKCTGAPPCANCVKSRIECTLDETADRRRRGVLKRKIDKLEDQEDLLGRLLEFFREGNNRCTIRLLNLIRSHASPPEIRFYIEHQLPLSKRTQTPELVEVCREIEQRHSFEPLPKRRILDTTPNGCHVTPRLSVPAQPWTSIITDDDLVSRLIFLWFTWVHPFCNFIDRDLFIRDMKSGSLSASYCSPLLVNIILSDACAYSEHSASGLPDDLASKRIEFYEEAKRLLDKEEGRISLPTAQGLGVLWMCASITGRDRQAWINGTQLAYSLRELSQVSCNLPSGANRDATSLATIVNNTNWGLFNVAMVHALFARKRPIIGPPAQPPSVSNQCDHDMWYSYPNKSTGVESHTSCLFTAACNLNRIAYNLGRFLFSQEKTSSARLDLTDGELDALQDLNEWADQLPECLKESIDDLPHVLSLHMYNHAILTVVYGSLRTRPLYLANPSALTPTVRDALMSPARAWAASLSSARKIAHLTLVHRANWGSDRMPGATVHCIMAALFALLDSLDDPATRDAFISLTAAAAAFSRRWESPKALLRNIQNIARQRDVTLPTETGAFFLDPDKPSGNSTPIKSETPEGTAIS</sequence>
<dbReference type="InterPro" id="IPR007219">
    <property type="entry name" value="XnlR_reg_dom"/>
</dbReference>
<name>A0A1L9Q1R9_ASPVE</name>
<keyword evidence="9" id="KW-1185">Reference proteome</keyword>
<dbReference type="Pfam" id="PF04082">
    <property type="entry name" value="Fungal_trans"/>
    <property type="match status" value="1"/>
</dbReference>
<gene>
    <name evidence="8" type="ORF">ASPVEDRAFT_371654</name>
</gene>
<dbReference type="PANTHER" id="PTHR47256:SF1">
    <property type="entry name" value="ZN(II)2CYS6 TRANSCRIPTION FACTOR (EUROFUNG)"/>
    <property type="match status" value="1"/>
</dbReference>
<dbReference type="PROSITE" id="PS50048">
    <property type="entry name" value="ZN2_CY6_FUNGAL_2"/>
    <property type="match status" value="1"/>
</dbReference>
<evidence type="ECO:0000256" key="5">
    <source>
        <dbReference type="ARBA" id="ARBA00023242"/>
    </source>
</evidence>
<keyword evidence="4" id="KW-0804">Transcription</keyword>
<dbReference type="GeneID" id="63726919"/>
<dbReference type="PANTHER" id="PTHR47256">
    <property type="entry name" value="ZN(II)2CYS6 TRANSCRIPTION FACTOR (EUROFUNG)-RELATED"/>
    <property type="match status" value="1"/>
</dbReference>
<dbReference type="GO" id="GO:0008270">
    <property type="term" value="F:zinc ion binding"/>
    <property type="evidence" value="ECO:0007669"/>
    <property type="project" value="InterPro"/>
</dbReference>
<dbReference type="CDD" id="cd12148">
    <property type="entry name" value="fungal_TF_MHR"/>
    <property type="match status" value="1"/>
</dbReference>
<dbReference type="STRING" id="1036611.A0A1L9Q1R9"/>
<organism evidence="8 9">
    <name type="scientific">Aspergillus versicolor CBS 583.65</name>
    <dbReference type="NCBI Taxonomy" id="1036611"/>
    <lineage>
        <taxon>Eukaryota</taxon>
        <taxon>Fungi</taxon>
        <taxon>Dikarya</taxon>
        <taxon>Ascomycota</taxon>
        <taxon>Pezizomycotina</taxon>
        <taxon>Eurotiomycetes</taxon>
        <taxon>Eurotiomycetidae</taxon>
        <taxon>Eurotiales</taxon>
        <taxon>Aspergillaceae</taxon>
        <taxon>Aspergillus</taxon>
        <taxon>Aspergillus subgen. Nidulantes</taxon>
    </lineage>
</organism>
<evidence type="ECO:0000256" key="1">
    <source>
        <dbReference type="ARBA" id="ARBA00022723"/>
    </source>
</evidence>
<dbReference type="RefSeq" id="XP_040673404.1">
    <property type="nucleotide sequence ID" value="XM_040811408.1"/>
</dbReference>
<dbReference type="Gene3D" id="4.10.240.10">
    <property type="entry name" value="Zn(2)-C6 fungal-type DNA-binding domain"/>
    <property type="match status" value="1"/>
</dbReference>
<dbReference type="InterPro" id="IPR036864">
    <property type="entry name" value="Zn2-C6_fun-type_DNA-bd_sf"/>
</dbReference>
<keyword evidence="1" id="KW-0479">Metal-binding</keyword>
<evidence type="ECO:0000256" key="2">
    <source>
        <dbReference type="ARBA" id="ARBA00023015"/>
    </source>
</evidence>
<evidence type="ECO:0000259" key="7">
    <source>
        <dbReference type="PROSITE" id="PS50048"/>
    </source>
</evidence>
<dbReference type="GO" id="GO:0006351">
    <property type="term" value="P:DNA-templated transcription"/>
    <property type="evidence" value="ECO:0007669"/>
    <property type="project" value="InterPro"/>
</dbReference>
<evidence type="ECO:0000256" key="6">
    <source>
        <dbReference type="SAM" id="MobiDB-lite"/>
    </source>
</evidence>
<keyword evidence="3" id="KW-0238">DNA-binding</keyword>
<dbReference type="SUPFAM" id="SSF57701">
    <property type="entry name" value="Zn2/Cys6 DNA-binding domain"/>
    <property type="match status" value="1"/>
</dbReference>
<feature type="domain" description="Zn(2)-C6 fungal-type" evidence="7">
    <location>
        <begin position="32"/>
        <end position="61"/>
    </location>
</feature>
<proteinExistence type="predicted"/>
<dbReference type="PROSITE" id="PS00463">
    <property type="entry name" value="ZN2_CY6_FUNGAL_1"/>
    <property type="match status" value="1"/>
</dbReference>
<feature type="region of interest" description="Disordered" evidence="6">
    <location>
        <begin position="1"/>
        <end position="27"/>
    </location>
</feature>
<dbReference type="InterPro" id="IPR053187">
    <property type="entry name" value="Notoamide_regulator"/>
</dbReference>
<dbReference type="Proteomes" id="UP000184073">
    <property type="component" value="Unassembled WGS sequence"/>
</dbReference>
<dbReference type="GO" id="GO:0003677">
    <property type="term" value="F:DNA binding"/>
    <property type="evidence" value="ECO:0007669"/>
    <property type="project" value="UniProtKB-KW"/>
</dbReference>